<dbReference type="EMBL" id="LBWG01000047">
    <property type="protein sequence ID" value="KKR02845.1"/>
    <property type="molecule type" value="Genomic_DNA"/>
</dbReference>
<feature type="transmembrane region" description="Helical" evidence="1">
    <location>
        <begin position="57"/>
        <end position="77"/>
    </location>
</feature>
<reference evidence="2 3" key="1">
    <citation type="journal article" date="2015" name="Nature">
        <title>rRNA introns, odd ribosomes, and small enigmatic genomes across a large radiation of phyla.</title>
        <authorList>
            <person name="Brown C.T."/>
            <person name="Hug L.A."/>
            <person name="Thomas B.C."/>
            <person name="Sharon I."/>
            <person name="Castelle C.J."/>
            <person name="Singh A."/>
            <person name="Wilkins M.J."/>
            <person name="Williams K.H."/>
            <person name="Banfield J.F."/>
        </authorList>
    </citation>
    <scope>NUCLEOTIDE SEQUENCE [LARGE SCALE GENOMIC DNA]</scope>
</reference>
<evidence type="ECO:0000313" key="3">
    <source>
        <dbReference type="Proteomes" id="UP000033935"/>
    </source>
</evidence>
<evidence type="ECO:0000256" key="1">
    <source>
        <dbReference type="SAM" id="Phobius"/>
    </source>
</evidence>
<protein>
    <submittedName>
        <fullName evidence="2">Uncharacterized protein</fullName>
    </submittedName>
</protein>
<sequence length="89" mass="9848">MPEDMTAKLLDQIRIRRKFDEKWALVNFIASQVFVGISIFASFGSAIVATANITSPLVVGILAAIPGTAIVIDRGFLFAARWRWQLLLV</sequence>
<organism evidence="2 3">
    <name type="scientific">Candidatus Uhrbacteria bacterium GW2011_GWF2_39_13</name>
    <dbReference type="NCBI Taxonomy" id="1618995"/>
    <lineage>
        <taxon>Bacteria</taxon>
        <taxon>Candidatus Uhriibacteriota</taxon>
    </lineage>
</organism>
<dbReference type="Proteomes" id="UP000033935">
    <property type="component" value="Unassembled WGS sequence"/>
</dbReference>
<name>A0A0G0PXH1_9BACT</name>
<feature type="transmembrane region" description="Helical" evidence="1">
    <location>
        <begin position="24"/>
        <end position="51"/>
    </location>
</feature>
<comment type="caution">
    <text evidence="2">The sequence shown here is derived from an EMBL/GenBank/DDBJ whole genome shotgun (WGS) entry which is preliminary data.</text>
</comment>
<dbReference type="AlphaFoldDB" id="A0A0G0PXH1"/>
<gene>
    <name evidence="2" type="ORF">UT30_C0047G0005</name>
</gene>
<keyword evidence="1" id="KW-1133">Transmembrane helix</keyword>
<keyword evidence="1" id="KW-0472">Membrane</keyword>
<evidence type="ECO:0000313" key="2">
    <source>
        <dbReference type="EMBL" id="KKR02845.1"/>
    </source>
</evidence>
<accession>A0A0G0PXH1</accession>
<proteinExistence type="predicted"/>
<keyword evidence="1" id="KW-0812">Transmembrane</keyword>